<evidence type="ECO:0000259" key="1">
    <source>
        <dbReference type="Pfam" id="PF24530"/>
    </source>
</evidence>
<sequence>MANYPADPRHFLPPGFRVEAWPPVEARNRPHRRLRSFVGPVQKVNEMVGIAILHPEVAQEDFRSMALTLRVYLYHRRQVRSAKIEPCPLGAAYVTFSSCLERDRIIGEGARSFGPYTLRFVKHDEGINATKCELDRIAWFMLLNYPLDCRHPIVVNKAVAGFGLLLKIHDYSTTACVIVKVQLHHRAEIPDDVLVTVGHEPAARSFTAMVVPLISEWVLPLGDEMPPPDDALAHPLPPSPPWWMGAHPAGLGNIIKEKLQVHPPNPLLSWARLDIHDAHVDSHLVPISTTAMVNMWSIAHDANIWPQPEEFITKRFKEDISVL</sequence>
<dbReference type="PANTHER" id="PTHR33075:SF7">
    <property type="entry name" value="OS02G0303350 PROTEIN"/>
    <property type="match status" value="1"/>
</dbReference>
<dbReference type="SUPFAM" id="SSF48264">
    <property type="entry name" value="Cytochrome P450"/>
    <property type="match status" value="1"/>
</dbReference>
<dbReference type="GO" id="GO:0020037">
    <property type="term" value="F:heme binding"/>
    <property type="evidence" value="ECO:0007669"/>
    <property type="project" value="InterPro"/>
</dbReference>
<dbReference type="GO" id="GO:0005506">
    <property type="term" value="F:iron ion binding"/>
    <property type="evidence" value="ECO:0007669"/>
    <property type="project" value="InterPro"/>
</dbReference>
<feature type="non-terminal residue" evidence="2">
    <location>
        <position position="1"/>
    </location>
</feature>
<dbReference type="OrthoDB" id="3934656at2759"/>
<comment type="caution">
    <text evidence="2">The sequence shown here is derived from an EMBL/GenBank/DDBJ whole genome shotgun (WGS) entry which is preliminary data.</text>
</comment>
<name>A0A5J9VNW5_9POAL</name>
<dbReference type="Gramene" id="TVU38072">
    <property type="protein sequence ID" value="TVU38072"/>
    <property type="gene ID" value="EJB05_11422"/>
</dbReference>
<dbReference type="GO" id="GO:0004497">
    <property type="term" value="F:monooxygenase activity"/>
    <property type="evidence" value="ECO:0007669"/>
    <property type="project" value="InterPro"/>
</dbReference>
<dbReference type="GO" id="GO:0016705">
    <property type="term" value="F:oxidoreductase activity, acting on paired donors, with incorporation or reduction of molecular oxygen"/>
    <property type="evidence" value="ECO:0007669"/>
    <property type="project" value="InterPro"/>
</dbReference>
<accession>A0A5J9VNW5</accession>
<dbReference type="PANTHER" id="PTHR33075">
    <property type="entry name" value="OS02G0499800 PROTEIN"/>
    <property type="match status" value="1"/>
</dbReference>
<organism evidence="2 3">
    <name type="scientific">Eragrostis curvula</name>
    <name type="common">weeping love grass</name>
    <dbReference type="NCBI Taxonomy" id="38414"/>
    <lineage>
        <taxon>Eukaryota</taxon>
        <taxon>Viridiplantae</taxon>
        <taxon>Streptophyta</taxon>
        <taxon>Embryophyta</taxon>
        <taxon>Tracheophyta</taxon>
        <taxon>Spermatophyta</taxon>
        <taxon>Magnoliopsida</taxon>
        <taxon>Liliopsida</taxon>
        <taxon>Poales</taxon>
        <taxon>Poaceae</taxon>
        <taxon>PACMAD clade</taxon>
        <taxon>Chloridoideae</taxon>
        <taxon>Eragrostideae</taxon>
        <taxon>Eragrostidinae</taxon>
        <taxon>Eragrostis</taxon>
    </lineage>
</organism>
<evidence type="ECO:0000313" key="3">
    <source>
        <dbReference type="Proteomes" id="UP000324897"/>
    </source>
</evidence>
<dbReference type="Gene3D" id="1.10.630.10">
    <property type="entry name" value="Cytochrome P450"/>
    <property type="match status" value="1"/>
</dbReference>
<gene>
    <name evidence="2" type="ORF">EJB05_11422</name>
</gene>
<dbReference type="InterPro" id="IPR036396">
    <property type="entry name" value="Cyt_P450_sf"/>
</dbReference>
<dbReference type="Proteomes" id="UP000324897">
    <property type="component" value="Chromosome 4"/>
</dbReference>
<proteinExistence type="predicted"/>
<dbReference type="Pfam" id="PF24530">
    <property type="entry name" value="DUF7597"/>
    <property type="match status" value="1"/>
</dbReference>
<dbReference type="Pfam" id="PF00067">
    <property type="entry name" value="p450"/>
    <property type="match status" value="1"/>
</dbReference>
<feature type="domain" description="DUF7597" evidence="1">
    <location>
        <begin position="7"/>
        <end position="132"/>
    </location>
</feature>
<evidence type="ECO:0000313" key="2">
    <source>
        <dbReference type="EMBL" id="TVU38072.1"/>
    </source>
</evidence>
<dbReference type="EMBL" id="RWGY01000007">
    <property type="protein sequence ID" value="TVU38072.1"/>
    <property type="molecule type" value="Genomic_DNA"/>
</dbReference>
<dbReference type="AlphaFoldDB" id="A0A5J9VNW5"/>
<dbReference type="InterPro" id="IPR056018">
    <property type="entry name" value="DUF7597"/>
</dbReference>
<keyword evidence="3" id="KW-1185">Reference proteome</keyword>
<reference evidence="2 3" key="1">
    <citation type="journal article" date="2019" name="Sci. Rep.">
        <title>A high-quality genome of Eragrostis curvula grass provides insights into Poaceae evolution and supports new strategies to enhance forage quality.</title>
        <authorList>
            <person name="Carballo J."/>
            <person name="Santos B.A.C.M."/>
            <person name="Zappacosta D."/>
            <person name="Garbus I."/>
            <person name="Selva J.P."/>
            <person name="Gallo C.A."/>
            <person name="Diaz A."/>
            <person name="Albertini E."/>
            <person name="Caccamo M."/>
            <person name="Echenique V."/>
        </authorList>
    </citation>
    <scope>NUCLEOTIDE SEQUENCE [LARGE SCALE GENOMIC DNA]</scope>
    <source>
        <strain evidence="3">cv. Victoria</strain>
        <tissue evidence="2">Leaf</tissue>
    </source>
</reference>
<protein>
    <recommendedName>
        <fullName evidence="1">DUF7597 domain-containing protein</fullName>
    </recommendedName>
</protein>
<dbReference type="InterPro" id="IPR001128">
    <property type="entry name" value="Cyt_P450"/>
</dbReference>